<dbReference type="InterPro" id="IPR027417">
    <property type="entry name" value="P-loop_NTPase"/>
</dbReference>
<dbReference type="Proteomes" id="UP001300692">
    <property type="component" value="Unassembled WGS sequence"/>
</dbReference>
<proteinExistence type="predicted"/>
<sequence>MVLIQRFLLKRLNESLKPGKVLILYGARRVGKTALVKTLIKEYSEENYLLLNGEDSDAARLLENQSIANYKRLVSNKSLLIIDEAQQIPEIGRKLKLMVDEIPNLRVLATGSSVFDLSNKLGEPLVGRKYTMHLFPLAQMELQGSEDLLQTQANLEERLIFGSYPELWHLSSAKEKERYLQELVDSYLLKDILAYEGIRKSNKIYDLLRLLAFQLGKEVSTHELANNLSGISRNTVEQYLELLTKVFVIYPVGAYSNNLRKEISKSKRWYFSDNGIRNALIRNFNPFALRNDVGELWENYLASERIKYLSYTESDCSKFFWRTYDQQELDWVEEKQGQLFAYEFKWNQKKKAKLPKAWEKAYPESQFSVIDPSNYLDWIT</sequence>
<comment type="caution">
    <text evidence="2">The sequence shown here is derived from an EMBL/GenBank/DDBJ whole genome shotgun (WGS) entry which is preliminary data.</text>
</comment>
<dbReference type="RefSeq" id="WP_264138586.1">
    <property type="nucleotide sequence ID" value="NZ_JAOYOD010000001.1"/>
</dbReference>
<evidence type="ECO:0000259" key="1">
    <source>
        <dbReference type="SMART" id="SM00382"/>
    </source>
</evidence>
<dbReference type="InterPro" id="IPR025420">
    <property type="entry name" value="DUF4143"/>
</dbReference>
<keyword evidence="3" id="KW-1185">Reference proteome</keyword>
<dbReference type="Pfam" id="PF13173">
    <property type="entry name" value="AAA_14"/>
    <property type="match status" value="1"/>
</dbReference>
<keyword evidence="2" id="KW-0547">Nucleotide-binding</keyword>
<dbReference type="EMBL" id="JAOYOD010000001">
    <property type="protein sequence ID" value="MCV9387767.1"/>
    <property type="molecule type" value="Genomic_DNA"/>
</dbReference>
<dbReference type="Gene3D" id="3.40.50.300">
    <property type="entry name" value="P-loop containing nucleotide triphosphate hydrolases"/>
    <property type="match status" value="1"/>
</dbReference>
<dbReference type="InterPro" id="IPR041682">
    <property type="entry name" value="AAA_14"/>
</dbReference>
<protein>
    <submittedName>
        <fullName evidence="2">ATP-binding protein</fullName>
    </submittedName>
</protein>
<dbReference type="InterPro" id="IPR003593">
    <property type="entry name" value="AAA+_ATPase"/>
</dbReference>
<gene>
    <name evidence="2" type="ORF">N7U62_13880</name>
</gene>
<evidence type="ECO:0000313" key="3">
    <source>
        <dbReference type="Proteomes" id="UP001300692"/>
    </source>
</evidence>
<dbReference type="GO" id="GO:0005524">
    <property type="term" value="F:ATP binding"/>
    <property type="evidence" value="ECO:0007669"/>
    <property type="project" value="UniProtKB-KW"/>
</dbReference>
<organism evidence="2 3">
    <name type="scientific">Reichenbachiella ulvae</name>
    <dbReference type="NCBI Taxonomy" id="2980104"/>
    <lineage>
        <taxon>Bacteria</taxon>
        <taxon>Pseudomonadati</taxon>
        <taxon>Bacteroidota</taxon>
        <taxon>Cytophagia</taxon>
        <taxon>Cytophagales</taxon>
        <taxon>Reichenbachiellaceae</taxon>
        <taxon>Reichenbachiella</taxon>
    </lineage>
</organism>
<accession>A0ABT3CVW3</accession>
<evidence type="ECO:0000313" key="2">
    <source>
        <dbReference type="EMBL" id="MCV9387767.1"/>
    </source>
</evidence>
<dbReference type="PANTHER" id="PTHR43566:SF1">
    <property type="entry name" value="AAA+ ATPASE DOMAIN-CONTAINING PROTEIN"/>
    <property type="match status" value="1"/>
</dbReference>
<dbReference type="SUPFAM" id="SSF52540">
    <property type="entry name" value="P-loop containing nucleoside triphosphate hydrolases"/>
    <property type="match status" value="1"/>
</dbReference>
<dbReference type="SMART" id="SM00382">
    <property type="entry name" value="AAA"/>
    <property type="match status" value="1"/>
</dbReference>
<keyword evidence="2" id="KW-0067">ATP-binding</keyword>
<dbReference type="Pfam" id="PF13635">
    <property type="entry name" value="DUF4143"/>
    <property type="match status" value="1"/>
</dbReference>
<feature type="domain" description="AAA+ ATPase" evidence="1">
    <location>
        <begin position="18"/>
        <end position="141"/>
    </location>
</feature>
<name>A0ABT3CVW3_9BACT</name>
<dbReference type="PANTHER" id="PTHR43566">
    <property type="entry name" value="CONSERVED PROTEIN"/>
    <property type="match status" value="1"/>
</dbReference>
<reference evidence="2 3" key="1">
    <citation type="submission" date="2022-10" db="EMBL/GenBank/DDBJ databases">
        <title>Comparative genomics and taxonomic characterization of three novel marine species of genus Reichenbachiella exhibiting antioxidant and polysaccharide degradation activities.</title>
        <authorList>
            <person name="Muhammad N."/>
            <person name="Lee Y.-J."/>
            <person name="Ko J."/>
            <person name="Kim S.-G."/>
        </authorList>
    </citation>
    <scope>NUCLEOTIDE SEQUENCE [LARGE SCALE GENOMIC DNA]</scope>
    <source>
        <strain evidence="2 3">ABR2-5</strain>
    </source>
</reference>